<dbReference type="Gene3D" id="3.20.20.100">
    <property type="entry name" value="NADP-dependent oxidoreductase domain"/>
    <property type="match status" value="1"/>
</dbReference>
<dbReference type="PANTHER" id="PTHR43364">
    <property type="entry name" value="NADH-SPECIFIC METHYLGLYOXAL REDUCTASE-RELATED"/>
    <property type="match status" value="1"/>
</dbReference>
<keyword evidence="4" id="KW-1185">Reference proteome</keyword>
<dbReference type="GO" id="GO:0016491">
    <property type="term" value="F:oxidoreductase activity"/>
    <property type="evidence" value="ECO:0007669"/>
    <property type="project" value="UniProtKB-KW"/>
</dbReference>
<dbReference type="PANTHER" id="PTHR43364:SF4">
    <property type="entry name" value="NAD(P)-LINKED OXIDOREDUCTASE SUPERFAMILY PROTEIN"/>
    <property type="match status" value="1"/>
</dbReference>
<dbReference type="CDD" id="cd19082">
    <property type="entry name" value="AKR_AKR10A1_2"/>
    <property type="match status" value="1"/>
</dbReference>
<dbReference type="InterPro" id="IPR020471">
    <property type="entry name" value="AKR"/>
</dbReference>
<dbReference type="Proteomes" id="UP000460287">
    <property type="component" value="Unassembled WGS sequence"/>
</dbReference>
<comment type="caution">
    <text evidence="3">The sequence shown here is derived from an EMBL/GenBank/DDBJ whole genome shotgun (WGS) entry which is preliminary data.</text>
</comment>
<proteinExistence type="predicted"/>
<evidence type="ECO:0000259" key="2">
    <source>
        <dbReference type="Pfam" id="PF00248"/>
    </source>
</evidence>
<gene>
    <name evidence="3" type="ORF">FYJ33_12990</name>
</gene>
<protein>
    <submittedName>
        <fullName evidence="3">Aldo/keto reductase</fullName>
    </submittedName>
</protein>
<feature type="domain" description="NADP-dependent oxidoreductase" evidence="2">
    <location>
        <begin position="14"/>
        <end position="317"/>
    </location>
</feature>
<dbReference type="InterPro" id="IPR023210">
    <property type="entry name" value="NADP_OxRdtase_dom"/>
</dbReference>
<dbReference type="SUPFAM" id="SSF51430">
    <property type="entry name" value="NAD(P)-linked oxidoreductase"/>
    <property type="match status" value="1"/>
</dbReference>
<dbReference type="RefSeq" id="WP_154532178.1">
    <property type="nucleotide sequence ID" value="NZ_VULX01000027.1"/>
</dbReference>
<dbReference type="InterPro" id="IPR036812">
    <property type="entry name" value="NAD(P)_OxRdtase_dom_sf"/>
</dbReference>
<keyword evidence="1" id="KW-0560">Oxidoreductase</keyword>
<dbReference type="PRINTS" id="PR00069">
    <property type="entry name" value="ALDKETRDTASE"/>
</dbReference>
<evidence type="ECO:0000256" key="1">
    <source>
        <dbReference type="ARBA" id="ARBA00023002"/>
    </source>
</evidence>
<reference evidence="3 4" key="1">
    <citation type="submission" date="2019-08" db="EMBL/GenBank/DDBJ databases">
        <title>In-depth cultivation of the pig gut microbiome towards novel bacterial diversity and tailored functional studies.</title>
        <authorList>
            <person name="Wylensek D."/>
            <person name="Hitch T.C.A."/>
            <person name="Clavel T."/>
        </authorList>
    </citation>
    <scope>NUCLEOTIDE SEQUENCE [LARGE SCALE GENOMIC DNA]</scope>
    <source>
        <strain evidence="3 4">WCA-383-APC-5B</strain>
    </source>
</reference>
<dbReference type="InterPro" id="IPR050523">
    <property type="entry name" value="AKR_Detox_Biosynth"/>
</dbReference>
<accession>A0A7X2T252</accession>
<evidence type="ECO:0000313" key="3">
    <source>
        <dbReference type="EMBL" id="MSR92282.1"/>
    </source>
</evidence>
<dbReference type="Pfam" id="PF00248">
    <property type="entry name" value="Aldo_ket_red"/>
    <property type="match status" value="1"/>
</dbReference>
<sequence>MNNLQLKDDLKVSKLILGTVNFGTGLSKEHSFEMMDYYFAKGGNTFDTARAYCGWIKGGEFKSEETLGQWVKERNVRDKVIIITKGGHPSFEDPLFKPRLSEEEIRYDMEVSLKTLQMDYVDLYLLHRDDESRPVSEIVDTLDRLVKEGKTRYVGVSNWTVSRIIEANKYAKEKNKVEICSSEIQWSLAECFPRTFNDETLICMNKEIYDEYMKLDMPILAYSSQAGGVFSCGYNRRLEDIAPKHMKYLSVENVIRYGKLLDLCEKKNYEPSSAALQYITDNKLKAAAIIGASKMEQLMESMKAAESLLTEDEIAQLV</sequence>
<evidence type="ECO:0000313" key="4">
    <source>
        <dbReference type="Proteomes" id="UP000460287"/>
    </source>
</evidence>
<dbReference type="GO" id="GO:0005829">
    <property type="term" value="C:cytosol"/>
    <property type="evidence" value="ECO:0007669"/>
    <property type="project" value="TreeGrafter"/>
</dbReference>
<dbReference type="AlphaFoldDB" id="A0A7X2T252"/>
<name>A0A7X2T252_9CLOT</name>
<organism evidence="3 4">
    <name type="scientific">Inconstantimicrobium porci</name>
    <dbReference type="NCBI Taxonomy" id="2652291"/>
    <lineage>
        <taxon>Bacteria</taxon>
        <taxon>Bacillati</taxon>
        <taxon>Bacillota</taxon>
        <taxon>Clostridia</taxon>
        <taxon>Eubacteriales</taxon>
        <taxon>Clostridiaceae</taxon>
        <taxon>Inconstantimicrobium</taxon>
    </lineage>
</organism>
<dbReference type="EMBL" id="VULX01000027">
    <property type="protein sequence ID" value="MSR92282.1"/>
    <property type="molecule type" value="Genomic_DNA"/>
</dbReference>